<comment type="caution">
    <text evidence="1">The sequence shown here is derived from an EMBL/GenBank/DDBJ whole genome shotgun (WGS) entry which is preliminary data.</text>
</comment>
<reference evidence="1" key="1">
    <citation type="journal article" date="2021" name="PeerJ">
        <title>Extensive microbial diversity within the chicken gut microbiome revealed by metagenomics and culture.</title>
        <authorList>
            <person name="Gilroy R."/>
            <person name="Ravi A."/>
            <person name="Getino M."/>
            <person name="Pursley I."/>
            <person name="Horton D.L."/>
            <person name="Alikhan N.F."/>
            <person name="Baker D."/>
            <person name="Gharbi K."/>
            <person name="Hall N."/>
            <person name="Watson M."/>
            <person name="Adriaenssens E.M."/>
            <person name="Foster-Nyarko E."/>
            <person name="Jarju S."/>
            <person name="Secka A."/>
            <person name="Antonio M."/>
            <person name="Oren A."/>
            <person name="Chaudhuri R.R."/>
            <person name="La Ragione R."/>
            <person name="Hildebrand F."/>
            <person name="Pallen M.J."/>
        </authorList>
    </citation>
    <scope>NUCLEOTIDE SEQUENCE</scope>
    <source>
        <strain evidence="1">CHK55-1828</strain>
    </source>
</reference>
<name>A0A921HZW1_9BACT</name>
<sequence length="91" mass="10221">MGFKAENAVGIGKEGNNGLFVECFDCDLWKFLLGGKVWELHIRIETNFYFPLLAVDWQNTLIFASREAGHGGGGFPTVYGFMNQRLLFVLS</sequence>
<gene>
    <name evidence="1" type="ORF">K8W02_10900</name>
</gene>
<protein>
    <submittedName>
        <fullName evidence="1">Uncharacterized protein</fullName>
    </submittedName>
</protein>
<proteinExistence type="predicted"/>
<evidence type="ECO:0000313" key="2">
    <source>
        <dbReference type="Proteomes" id="UP000717835"/>
    </source>
</evidence>
<dbReference type="Proteomes" id="UP000717835">
    <property type="component" value="Unassembled WGS sequence"/>
</dbReference>
<dbReference type="RefSeq" id="WP_276828734.1">
    <property type="nucleotide sequence ID" value="NZ_DYVX01000086.1"/>
</dbReference>
<dbReference type="EMBL" id="DYVX01000086">
    <property type="protein sequence ID" value="HJF92871.1"/>
    <property type="molecule type" value="Genomic_DNA"/>
</dbReference>
<dbReference type="AlphaFoldDB" id="A0A921HZW1"/>
<reference evidence="1" key="2">
    <citation type="submission" date="2021-09" db="EMBL/GenBank/DDBJ databases">
        <authorList>
            <person name="Gilroy R."/>
        </authorList>
    </citation>
    <scope>NUCLEOTIDE SEQUENCE</scope>
    <source>
        <strain evidence="1">CHK55-1828</strain>
    </source>
</reference>
<evidence type="ECO:0000313" key="1">
    <source>
        <dbReference type="EMBL" id="HJF92871.1"/>
    </source>
</evidence>
<accession>A0A921HZW1</accession>
<organism evidence="1 2">
    <name type="scientific">Mediterranea massiliensis</name>
    <dbReference type="NCBI Taxonomy" id="1841865"/>
    <lineage>
        <taxon>Bacteria</taxon>
        <taxon>Pseudomonadati</taxon>
        <taxon>Bacteroidota</taxon>
        <taxon>Bacteroidia</taxon>
        <taxon>Bacteroidales</taxon>
        <taxon>Bacteroidaceae</taxon>
        <taxon>Mediterranea</taxon>
    </lineage>
</organism>